<dbReference type="STRING" id="545501.BN997_00400"/>
<comment type="function">
    <text evidence="4">Catalyzes the interconversion of L-alanine and D-alanine. May also act on other amino acids.</text>
</comment>
<dbReference type="NCBIfam" id="TIGR00492">
    <property type="entry name" value="alr"/>
    <property type="match status" value="1"/>
</dbReference>
<dbReference type="PANTHER" id="PTHR30511">
    <property type="entry name" value="ALANINE RACEMASE"/>
    <property type="match status" value="1"/>
</dbReference>
<dbReference type="Pfam" id="PF00842">
    <property type="entry name" value="Ala_racemase_C"/>
    <property type="match status" value="1"/>
</dbReference>
<dbReference type="SUPFAM" id="SSF50621">
    <property type="entry name" value="Alanine racemase C-terminal domain-like"/>
    <property type="match status" value="1"/>
</dbReference>
<accession>A0A0A1M5L6</accession>
<dbReference type="PROSITE" id="PS00395">
    <property type="entry name" value="ALANINE_RACEMASE"/>
    <property type="match status" value="1"/>
</dbReference>
<dbReference type="SUPFAM" id="SSF51419">
    <property type="entry name" value="PLP-binding barrel"/>
    <property type="match status" value="1"/>
</dbReference>
<dbReference type="GO" id="GO:0030170">
    <property type="term" value="F:pyridoxal phosphate binding"/>
    <property type="evidence" value="ECO:0007669"/>
    <property type="project" value="UniProtKB-UniRule"/>
</dbReference>
<dbReference type="EC" id="5.1.1.1" evidence="4"/>
<dbReference type="CDD" id="cd00430">
    <property type="entry name" value="PLPDE_III_AR"/>
    <property type="match status" value="1"/>
</dbReference>
<keyword evidence="9" id="KW-1185">Reference proteome</keyword>
<feature type="active site" description="Proton acceptor; specific for D-alanine" evidence="4">
    <location>
        <position position="40"/>
    </location>
</feature>
<feature type="binding site" evidence="4 6">
    <location>
        <position position="138"/>
    </location>
    <ligand>
        <name>substrate</name>
    </ligand>
</feature>
<dbReference type="PRINTS" id="PR00992">
    <property type="entry name" value="ALARACEMASE"/>
</dbReference>
<comment type="catalytic activity">
    <reaction evidence="4">
        <text>L-alanine = D-alanine</text>
        <dbReference type="Rhea" id="RHEA:20249"/>
        <dbReference type="ChEBI" id="CHEBI:57416"/>
        <dbReference type="ChEBI" id="CHEBI:57972"/>
        <dbReference type="EC" id="5.1.1.1"/>
    </reaction>
</comment>
<comment type="pathway">
    <text evidence="4">Amino-acid biosynthesis; D-alanine biosynthesis; D-alanine from L-alanine: step 1/1.</text>
</comment>
<dbReference type="Gene3D" id="3.20.20.10">
    <property type="entry name" value="Alanine racemase"/>
    <property type="match status" value="1"/>
</dbReference>
<feature type="modified residue" description="N6-(pyridoxal phosphate)lysine" evidence="4 5">
    <location>
        <position position="40"/>
    </location>
</feature>
<dbReference type="GO" id="GO:0009252">
    <property type="term" value="P:peptidoglycan biosynthetic process"/>
    <property type="evidence" value="ECO:0007669"/>
    <property type="project" value="TreeGrafter"/>
</dbReference>
<evidence type="ECO:0000313" key="8">
    <source>
        <dbReference type="EMBL" id="CEI80595.1"/>
    </source>
</evidence>
<proteinExistence type="inferred from homology"/>
<evidence type="ECO:0000256" key="3">
    <source>
        <dbReference type="ARBA" id="ARBA00023235"/>
    </source>
</evidence>
<dbReference type="InterPro" id="IPR029066">
    <property type="entry name" value="PLP-binding_barrel"/>
</dbReference>
<feature type="binding site" evidence="4 6">
    <location>
        <position position="316"/>
    </location>
    <ligand>
        <name>substrate</name>
    </ligand>
</feature>
<dbReference type="GO" id="GO:0005829">
    <property type="term" value="C:cytosol"/>
    <property type="evidence" value="ECO:0007669"/>
    <property type="project" value="TreeGrafter"/>
</dbReference>
<reference evidence="8 9" key="1">
    <citation type="submission" date="2014-11" db="EMBL/GenBank/DDBJ databases">
        <authorList>
            <person name="Urmite Genomes Urmite Genomes"/>
        </authorList>
    </citation>
    <scope>NUCLEOTIDE SEQUENCE [LARGE SCALE GENOMIC DNA]</scope>
    <source>
        <strain evidence="8 9">Oc5</strain>
    </source>
</reference>
<gene>
    <name evidence="8" type="primary">alr</name>
    <name evidence="8" type="ORF">BN997_00400</name>
</gene>
<dbReference type="OrthoDB" id="9813814at2"/>
<dbReference type="GO" id="GO:0030632">
    <property type="term" value="P:D-alanine biosynthetic process"/>
    <property type="evidence" value="ECO:0007669"/>
    <property type="project" value="UniProtKB-UniRule"/>
</dbReference>
<protein>
    <recommendedName>
        <fullName evidence="4">Alanine racemase</fullName>
        <ecNumber evidence="4">5.1.1.1</ecNumber>
    </recommendedName>
</protein>
<dbReference type="PANTHER" id="PTHR30511:SF0">
    <property type="entry name" value="ALANINE RACEMASE, CATABOLIC-RELATED"/>
    <property type="match status" value="1"/>
</dbReference>
<dbReference type="AlphaFoldDB" id="A0A0A1M5L6"/>
<comment type="cofactor">
    <cofactor evidence="1 4 5">
        <name>pyridoxal 5'-phosphate</name>
        <dbReference type="ChEBI" id="CHEBI:597326"/>
    </cofactor>
</comment>
<dbReference type="RefSeq" id="WP_042529166.1">
    <property type="nucleotide sequence ID" value="NZ_CDGG01000001.1"/>
</dbReference>
<dbReference type="FunFam" id="3.20.20.10:FF:000002">
    <property type="entry name" value="Alanine racemase"/>
    <property type="match status" value="1"/>
</dbReference>
<evidence type="ECO:0000259" key="7">
    <source>
        <dbReference type="SMART" id="SM01005"/>
    </source>
</evidence>
<evidence type="ECO:0000256" key="1">
    <source>
        <dbReference type="ARBA" id="ARBA00001933"/>
    </source>
</evidence>
<sequence length="376" mass="41439">MITTSFRDTWAEVSLQALAFNVQQFKQHIREGARFMAVVKADGYGHGAVPIAEEALANGADCLGVAILDEALSLREAGITAPILLLGYTPAHAVHKAVEQDVTLTVYSEETIEAICQAADTLQKTAKVHIKVDTGMTRIGVRTAEEALDLCRALDREEIELEGIFTHFAEADNGESSAYTYQQFESFQKIYQAVEAKCCQIPIKHCCNSAGTIAYPEMHLDMVRVGVSLYGLYPEPHLKEILPLKQVMSLKTKPVYIKNVRAGQSISYGRTYTTTKKTKVATLPIGYADGFSRLLSNQGHVTVRGKECLIVGRICMDQTMVDVSDVDGVHENDIVTIFGEPSEGYISLGIVAEQMQTIHYETVCLIGKRVPRKYVK</sequence>
<dbReference type="InterPro" id="IPR001608">
    <property type="entry name" value="Ala_racemase_N"/>
</dbReference>
<evidence type="ECO:0000256" key="6">
    <source>
        <dbReference type="PIRSR" id="PIRSR600821-52"/>
    </source>
</evidence>
<feature type="domain" description="Alanine racemase C-terminal" evidence="7">
    <location>
        <begin position="247"/>
        <end position="375"/>
    </location>
</feature>
<dbReference type="Pfam" id="PF01168">
    <property type="entry name" value="Ala_racemase_N"/>
    <property type="match status" value="1"/>
</dbReference>
<dbReference type="EMBL" id="CDGG01000001">
    <property type="protein sequence ID" value="CEI80595.1"/>
    <property type="molecule type" value="Genomic_DNA"/>
</dbReference>
<dbReference type="InterPro" id="IPR011079">
    <property type="entry name" value="Ala_racemase_C"/>
</dbReference>
<name>A0A0A1M5L6_9BACI</name>
<dbReference type="GO" id="GO:0008784">
    <property type="term" value="F:alanine racemase activity"/>
    <property type="evidence" value="ECO:0007669"/>
    <property type="project" value="UniProtKB-UniRule"/>
</dbReference>
<dbReference type="InterPro" id="IPR000821">
    <property type="entry name" value="Ala_racemase"/>
</dbReference>
<organism evidence="8 9">
    <name type="scientific">Oceanobacillus oncorhynchi</name>
    <dbReference type="NCBI Taxonomy" id="545501"/>
    <lineage>
        <taxon>Bacteria</taxon>
        <taxon>Bacillati</taxon>
        <taxon>Bacillota</taxon>
        <taxon>Bacilli</taxon>
        <taxon>Bacillales</taxon>
        <taxon>Bacillaceae</taxon>
        <taxon>Oceanobacillus</taxon>
    </lineage>
</organism>
<dbReference type="Proteomes" id="UP000040453">
    <property type="component" value="Unassembled WGS sequence"/>
</dbReference>
<evidence type="ECO:0000256" key="2">
    <source>
        <dbReference type="ARBA" id="ARBA00022898"/>
    </source>
</evidence>
<keyword evidence="3 4" id="KW-0413">Isomerase</keyword>
<dbReference type="UniPathway" id="UPA00042">
    <property type="reaction ID" value="UER00497"/>
</dbReference>
<evidence type="ECO:0000256" key="5">
    <source>
        <dbReference type="PIRSR" id="PIRSR600821-50"/>
    </source>
</evidence>
<feature type="active site" description="Proton acceptor; specific for L-alanine" evidence="4">
    <location>
        <position position="268"/>
    </location>
</feature>
<dbReference type="Gene3D" id="2.40.37.10">
    <property type="entry name" value="Lyase, Ornithine Decarboxylase, Chain A, domain 1"/>
    <property type="match status" value="1"/>
</dbReference>
<keyword evidence="2 4" id="KW-0663">Pyridoxal phosphate</keyword>
<dbReference type="InterPro" id="IPR009006">
    <property type="entry name" value="Ala_racemase/Decarboxylase_C"/>
</dbReference>
<dbReference type="SMART" id="SM01005">
    <property type="entry name" value="Ala_racemase_C"/>
    <property type="match status" value="1"/>
</dbReference>
<evidence type="ECO:0000313" key="9">
    <source>
        <dbReference type="Proteomes" id="UP000040453"/>
    </source>
</evidence>
<evidence type="ECO:0000256" key="4">
    <source>
        <dbReference type="HAMAP-Rule" id="MF_01201"/>
    </source>
</evidence>
<comment type="similarity">
    <text evidence="4">Belongs to the alanine racemase family.</text>
</comment>
<dbReference type="InterPro" id="IPR020622">
    <property type="entry name" value="Ala_racemase_pyridoxalP-BS"/>
</dbReference>
<dbReference type="HAMAP" id="MF_01201">
    <property type="entry name" value="Ala_racemase"/>
    <property type="match status" value="1"/>
</dbReference>